<sequence>MIEILKKNLRKSANFIGSLSFGALFLKNGIRFGKLEIFLYFLAMLGICFFIYKSLKAGFENSIIEVLFLIFIYLIKIDPKLKSFLNGAFLFISITLILNRVKDAGKNKDLVTAVLYVLIAVVIGILYFYYPTSLRDMRDVYKINSSMWFLFGLICLIGNI</sequence>
<keyword evidence="1" id="KW-1133">Transmembrane helix</keyword>
<dbReference type="EMBL" id="CP165647">
    <property type="protein sequence ID" value="XDU62721.1"/>
    <property type="molecule type" value="Genomic_DNA"/>
</dbReference>
<evidence type="ECO:0000256" key="1">
    <source>
        <dbReference type="SAM" id="Phobius"/>
    </source>
</evidence>
<keyword evidence="1" id="KW-0812">Transmembrane</keyword>
<dbReference type="RefSeq" id="WP_369716554.1">
    <property type="nucleotide sequence ID" value="NZ_CP165647.1"/>
</dbReference>
<keyword evidence="1" id="KW-0472">Membrane</keyword>
<accession>A0AB39V4N4</accession>
<feature type="transmembrane region" description="Helical" evidence="1">
    <location>
        <begin position="36"/>
        <end position="52"/>
    </location>
</feature>
<dbReference type="AlphaFoldDB" id="A0AB39V4N4"/>
<dbReference type="KEGG" id="lala:AB8B28_02335"/>
<feature type="transmembrane region" description="Helical" evidence="1">
    <location>
        <begin position="59"/>
        <end position="75"/>
    </location>
</feature>
<dbReference type="GO" id="GO:0016779">
    <property type="term" value="F:nucleotidyltransferase activity"/>
    <property type="evidence" value="ECO:0007669"/>
    <property type="project" value="UniProtKB-KW"/>
</dbReference>
<protein>
    <submittedName>
        <fullName evidence="2">Phosphatidate cytidylyltransferase</fullName>
    </submittedName>
</protein>
<gene>
    <name evidence="2" type="ORF">AB8B28_02335</name>
</gene>
<feature type="transmembrane region" description="Helical" evidence="1">
    <location>
        <begin position="81"/>
        <end position="98"/>
    </location>
</feature>
<evidence type="ECO:0000313" key="2">
    <source>
        <dbReference type="EMBL" id="XDU62721.1"/>
    </source>
</evidence>
<name>A0AB39V4N4_9FUSO</name>
<feature type="transmembrane region" description="Helical" evidence="1">
    <location>
        <begin position="110"/>
        <end position="129"/>
    </location>
</feature>
<keyword evidence="2" id="KW-0548">Nucleotidyltransferase</keyword>
<proteinExistence type="predicted"/>
<reference evidence="2" key="1">
    <citation type="submission" date="2024-07" db="EMBL/GenBank/DDBJ databases">
        <authorList>
            <person name="Li X.-J."/>
            <person name="Wang X."/>
        </authorList>
    </citation>
    <scope>NUCLEOTIDE SEQUENCE</scope>
    <source>
        <strain evidence="2">HSP-536</strain>
    </source>
</reference>
<keyword evidence="2" id="KW-0808">Transferase</keyword>
<organism evidence="2">
    <name type="scientific">Leptotrichia alba</name>
    <dbReference type="NCBI Taxonomy" id="3239304"/>
    <lineage>
        <taxon>Bacteria</taxon>
        <taxon>Fusobacteriati</taxon>
        <taxon>Fusobacteriota</taxon>
        <taxon>Fusobacteriia</taxon>
        <taxon>Fusobacteriales</taxon>
        <taxon>Leptotrichiaceae</taxon>
        <taxon>Leptotrichia</taxon>
    </lineage>
</organism>